<dbReference type="STRING" id="1210089.GCA_001613165_00257"/>
<dbReference type="PANTHER" id="PTHR19353">
    <property type="entry name" value="FATTY ACID DESATURASE 2"/>
    <property type="match status" value="1"/>
</dbReference>
<dbReference type="PANTHER" id="PTHR19353:SF19">
    <property type="entry name" value="DELTA(5) FATTY ACID DESATURASE C-RELATED"/>
    <property type="match status" value="1"/>
</dbReference>
<name>A0A370H9T2_9NOCA</name>
<dbReference type="EMBL" id="QQAZ01000003">
    <property type="protein sequence ID" value="RDI53186.1"/>
    <property type="molecule type" value="Genomic_DNA"/>
</dbReference>
<sequence length="468" mass="53427">MAITDIKAFAHLTAADIETLGQELDTIRRNVEQSLGERDAKYIRRTIRAQRVLEAAARATLFAGKNRWAWVAGTTMLSVAKIIENMELGHNISHGQWDWMNDPEIHSTTWEWDMTGTSGQWKRAHNYSHHTYTNVLGKDEDLGFGILRMTRDEQWRPIHLFQPIGNLILAATFEWGIALHDLSAEKEQLDVPRMQVLSEPNKAFFRKAGRQVAKDFVIYPALTGPAWKQTLKANATANLVRNLWAYAVIFCGHFPDGAEKFTEEHFENETRGEWYLRQMLGSANFQAGPAMAFMSGNLCYQIEHHLFPDIPSSRYPEIAVSVRQLCDKYDLPYTTGSLGKQYLLAFRTIHKLALPDRFLRRTADDAPETSSERKFAGLTLPTLPSGSMSSSLPHWPGVDPLTGRRRGLRSALAEAKVALKEKARQEKEALQEAKQALQDKARQEQQVLRQRALRERAVRRVRRRRRAV</sequence>
<dbReference type="CDD" id="cd03506">
    <property type="entry name" value="Delta6-FADS-like"/>
    <property type="match status" value="1"/>
</dbReference>
<dbReference type="OrthoDB" id="104711at2"/>
<dbReference type="RefSeq" id="WP_114699480.1">
    <property type="nucleotide sequence ID" value="NZ_QQAZ01000003.1"/>
</dbReference>
<gene>
    <name evidence="3" type="ORF">DFR68_103574</name>
</gene>
<comment type="caution">
    <text evidence="3">The sequence shown here is derived from an EMBL/GenBank/DDBJ whole genome shotgun (WGS) entry which is preliminary data.</text>
</comment>
<dbReference type="GO" id="GO:0016020">
    <property type="term" value="C:membrane"/>
    <property type="evidence" value="ECO:0007669"/>
    <property type="project" value="TreeGrafter"/>
</dbReference>
<dbReference type="GO" id="GO:0016717">
    <property type="term" value="F:oxidoreductase activity, acting on paired donors, with oxidation of a pair of donors resulting in the reduction of molecular oxygen to two molecules of water"/>
    <property type="evidence" value="ECO:0007669"/>
    <property type="project" value="TreeGrafter"/>
</dbReference>
<evidence type="ECO:0000256" key="1">
    <source>
        <dbReference type="SAM" id="Coils"/>
    </source>
</evidence>
<dbReference type="Pfam" id="PF00487">
    <property type="entry name" value="FA_desaturase"/>
    <property type="match status" value="1"/>
</dbReference>
<dbReference type="InterPro" id="IPR005804">
    <property type="entry name" value="FA_desaturase_dom"/>
</dbReference>
<proteinExistence type="predicted"/>
<evidence type="ECO:0000313" key="4">
    <source>
        <dbReference type="Proteomes" id="UP000255355"/>
    </source>
</evidence>
<feature type="domain" description="Fatty acid desaturase" evidence="2">
    <location>
        <begin position="69"/>
        <end position="335"/>
    </location>
</feature>
<dbReference type="AlphaFoldDB" id="A0A370H9T2"/>
<dbReference type="Proteomes" id="UP000255355">
    <property type="component" value="Unassembled WGS sequence"/>
</dbReference>
<protein>
    <submittedName>
        <fullName evidence="3">Fatty acid desaturase</fullName>
    </submittedName>
</protein>
<dbReference type="InterPro" id="IPR012171">
    <property type="entry name" value="Fatty_acid_desaturase"/>
</dbReference>
<organism evidence="3 4">
    <name type="scientific">Nocardia mexicana</name>
    <dbReference type="NCBI Taxonomy" id="279262"/>
    <lineage>
        <taxon>Bacteria</taxon>
        <taxon>Bacillati</taxon>
        <taxon>Actinomycetota</taxon>
        <taxon>Actinomycetes</taxon>
        <taxon>Mycobacteriales</taxon>
        <taxon>Nocardiaceae</taxon>
        <taxon>Nocardia</taxon>
    </lineage>
</organism>
<evidence type="ECO:0000259" key="2">
    <source>
        <dbReference type="Pfam" id="PF00487"/>
    </source>
</evidence>
<keyword evidence="4" id="KW-1185">Reference proteome</keyword>
<feature type="coiled-coil region" evidence="1">
    <location>
        <begin position="408"/>
        <end position="450"/>
    </location>
</feature>
<accession>A0A370H9T2</accession>
<keyword evidence="1" id="KW-0175">Coiled coil</keyword>
<dbReference type="GO" id="GO:0008610">
    <property type="term" value="P:lipid biosynthetic process"/>
    <property type="evidence" value="ECO:0007669"/>
    <property type="project" value="UniProtKB-ARBA"/>
</dbReference>
<evidence type="ECO:0000313" key="3">
    <source>
        <dbReference type="EMBL" id="RDI53186.1"/>
    </source>
</evidence>
<reference evidence="3 4" key="1">
    <citation type="submission" date="2018-07" db="EMBL/GenBank/DDBJ databases">
        <title>Genomic Encyclopedia of Type Strains, Phase IV (KMG-IV): sequencing the most valuable type-strain genomes for metagenomic binning, comparative biology and taxonomic classification.</title>
        <authorList>
            <person name="Goeker M."/>
        </authorList>
    </citation>
    <scope>NUCLEOTIDE SEQUENCE [LARGE SCALE GENOMIC DNA]</scope>
    <source>
        <strain evidence="3 4">DSM 44952</strain>
    </source>
</reference>